<dbReference type="AlphaFoldDB" id="A0AAV0WT49"/>
<dbReference type="EMBL" id="CARXXK010000002">
    <property type="protein sequence ID" value="CAI6359011.1"/>
    <property type="molecule type" value="Genomic_DNA"/>
</dbReference>
<dbReference type="Proteomes" id="UP001160148">
    <property type="component" value="Unassembled WGS sequence"/>
</dbReference>
<accession>A0AAV0WT49</accession>
<keyword evidence="2" id="KW-1185">Reference proteome</keyword>
<evidence type="ECO:0000313" key="1">
    <source>
        <dbReference type="EMBL" id="CAI6359011.1"/>
    </source>
</evidence>
<sequence length="102" mass="12290">MSSSTSSSDEEDIVMYYWYKRMQTKKKRKYWVHPYIEKNINCRTFVAARELQETDATFLAFYRMSRESYTELVTIISPAIHQQNTHLRECVSPEERILITLR</sequence>
<comment type="caution">
    <text evidence="1">The sequence shown here is derived from an EMBL/GenBank/DDBJ whole genome shotgun (WGS) entry which is preliminary data.</text>
</comment>
<protein>
    <submittedName>
        <fullName evidence="1">Uncharacterized protein</fullName>
    </submittedName>
</protein>
<name>A0AAV0WT49_9HEMI</name>
<proteinExistence type="predicted"/>
<organism evidence="1 2">
    <name type="scientific">Macrosiphum euphorbiae</name>
    <name type="common">potato aphid</name>
    <dbReference type="NCBI Taxonomy" id="13131"/>
    <lineage>
        <taxon>Eukaryota</taxon>
        <taxon>Metazoa</taxon>
        <taxon>Ecdysozoa</taxon>
        <taxon>Arthropoda</taxon>
        <taxon>Hexapoda</taxon>
        <taxon>Insecta</taxon>
        <taxon>Pterygota</taxon>
        <taxon>Neoptera</taxon>
        <taxon>Paraneoptera</taxon>
        <taxon>Hemiptera</taxon>
        <taxon>Sternorrhyncha</taxon>
        <taxon>Aphidomorpha</taxon>
        <taxon>Aphidoidea</taxon>
        <taxon>Aphididae</taxon>
        <taxon>Macrosiphini</taxon>
        <taxon>Macrosiphum</taxon>
    </lineage>
</organism>
<gene>
    <name evidence="1" type="ORF">MEUPH1_LOCUS14462</name>
</gene>
<reference evidence="1 2" key="1">
    <citation type="submission" date="2023-01" db="EMBL/GenBank/DDBJ databases">
        <authorList>
            <person name="Whitehead M."/>
        </authorList>
    </citation>
    <scope>NUCLEOTIDE SEQUENCE [LARGE SCALE GENOMIC DNA]</scope>
</reference>
<evidence type="ECO:0000313" key="2">
    <source>
        <dbReference type="Proteomes" id="UP001160148"/>
    </source>
</evidence>